<dbReference type="SMART" id="SM00343">
    <property type="entry name" value="ZnF_C2HC"/>
    <property type="match status" value="1"/>
</dbReference>
<dbReference type="GO" id="GO:0008270">
    <property type="term" value="F:zinc ion binding"/>
    <property type="evidence" value="ECO:0007669"/>
    <property type="project" value="UniProtKB-KW"/>
</dbReference>
<keyword evidence="2 4" id="KW-0863">Zinc-finger</keyword>
<dbReference type="GO" id="GO:0003676">
    <property type="term" value="F:nucleic acid binding"/>
    <property type="evidence" value="ECO:0007669"/>
    <property type="project" value="InterPro"/>
</dbReference>
<dbReference type="PROSITE" id="PS51999">
    <property type="entry name" value="ZF_GRF"/>
    <property type="match status" value="1"/>
</dbReference>
<gene>
    <name evidence="8" type="ORF">SADUNF_Sadunf09G0091500</name>
</gene>
<evidence type="ECO:0000256" key="4">
    <source>
        <dbReference type="PROSITE-ProRule" id="PRU00047"/>
    </source>
</evidence>
<dbReference type="InterPro" id="IPR010666">
    <property type="entry name" value="Znf_GRF"/>
</dbReference>
<proteinExistence type="predicted"/>
<evidence type="ECO:0000256" key="2">
    <source>
        <dbReference type="ARBA" id="ARBA00022771"/>
    </source>
</evidence>
<evidence type="ECO:0008006" key="10">
    <source>
        <dbReference type="Google" id="ProtNLM"/>
    </source>
</evidence>
<evidence type="ECO:0000256" key="3">
    <source>
        <dbReference type="ARBA" id="ARBA00022833"/>
    </source>
</evidence>
<organism evidence="8 9">
    <name type="scientific">Salix dunnii</name>
    <dbReference type="NCBI Taxonomy" id="1413687"/>
    <lineage>
        <taxon>Eukaryota</taxon>
        <taxon>Viridiplantae</taxon>
        <taxon>Streptophyta</taxon>
        <taxon>Embryophyta</taxon>
        <taxon>Tracheophyta</taxon>
        <taxon>Spermatophyta</taxon>
        <taxon>Magnoliopsida</taxon>
        <taxon>eudicotyledons</taxon>
        <taxon>Gunneridae</taxon>
        <taxon>Pentapetalae</taxon>
        <taxon>rosids</taxon>
        <taxon>fabids</taxon>
        <taxon>Malpighiales</taxon>
        <taxon>Salicaceae</taxon>
        <taxon>Saliceae</taxon>
        <taxon>Salix</taxon>
    </lineage>
</organism>
<protein>
    <recommendedName>
        <fullName evidence="10">CCHC-type domain-containing protein</fullName>
    </recommendedName>
</protein>
<evidence type="ECO:0000313" key="9">
    <source>
        <dbReference type="Proteomes" id="UP000657918"/>
    </source>
</evidence>
<feature type="compositionally biased region" description="Low complexity" evidence="5">
    <location>
        <begin position="74"/>
        <end position="88"/>
    </location>
</feature>
<reference evidence="8 9" key="1">
    <citation type="submission" date="2020-10" db="EMBL/GenBank/DDBJ databases">
        <title>Plant Genome Project.</title>
        <authorList>
            <person name="Zhang R.-G."/>
        </authorList>
    </citation>
    <scope>NUCLEOTIDE SEQUENCE [LARGE SCALE GENOMIC DNA]</scope>
    <source>
        <strain evidence="8">FAFU-HL-1</strain>
        <tissue evidence="8">Leaf</tissue>
    </source>
</reference>
<feature type="region of interest" description="Disordered" evidence="5">
    <location>
        <begin position="65"/>
        <end position="95"/>
    </location>
</feature>
<feature type="domain" description="CCHC-type" evidence="6">
    <location>
        <begin position="98"/>
        <end position="113"/>
    </location>
</feature>
<dbReference type="PROSITE" id="PS50158">
    <property type="entry name" value="ZF_CCHC"/>
    <property type="match status" value="1"/>
</dbReference>
<dbReference type="AlphaFoldDB" id="A0A835JT43"/>
<dbReference type="PANTHER" id="PTHR33680:SF11">
    <property type="match status" value="1"/>
</dbReference>
<dbReference type="Pfam" id="PF06839">
    <property type="entry name" value="Zn_ribbon_GRF"/>
    <property type="match status" value="1"/>
</dbReference>
<evidence type="ECO:0000313" key="8">
    <source>
        <dbReference type="EMBL" id="KAF9675988.1"/>
    </source>
</evidence>
<evidence type="ECO:0000259" key="7">
    <source>
        <dbReference type="PROSITE" id="PS51999"/>
    </source>
</evidence>
<keyword evidence="1" id="KW-0479">Metal-binding</keyword>
<sequence>MVALAFLAHRQIKAVHCHFPSIMSYYKRKFPSQSVDQQIISIVGSLHLPSSSKKTRESLEMIKSHECNGSDPFSSTPSQSPLSTSPSPQKNPKENDQCFRCKRPGHWSKDCPDKTPPKSLALSPGSSSSPPVQAPYLPVVRCPCGTCKVLTSNTDRNPGRKFYACPVGSCRFIGWIDNIVDRFKPPTCPCGAGTCSLNFVSSGPDRDRWYFACRITKVCSLTFESFSYSTISNPF</sequence>
<evidence type="ECO:0000256" key="5">
    <source>
        <dbReference type="SAM" id="MobiDB-lite"/>
    </source>
</evidence>
<name>A0A835JT43_9ROSI</name>
<accession>A0A835JT43</accession>
<evidence type="ECO:0000256" key="1">
    <source>
        <dbReference type="ARBA" id="ARBA00022723"/>
    </source>
</evidence>
<dbReference type="OrthoDB" id="848886at2759"/>
<dbReference type="EMBL" id="JADGMS010000009">
    <property type="protein sequence ID" value="KAF9675988.1"/>
    <property type="molecule type" value="Genomic_DNA"/>
</dbReference>
<evidence type="ECO:0000259" key="6">
    <source>
        <dbReference type="PROSITE" id="PS50158"/>
    </source>
</evidence>
<comment type="caution">
    <text evidence="8">The sequence shown here is derived from an EMBL/GenBank/DDBJ whole genome shotgun (WGS) entry which is preliminary data.</text>
</comment>
<dbReference type="PANTHER" id="PTHR33680">
    <property type="entry name" value="OS07G0190500 PROTEIN"/>
    <property type="match status" value="1"/>
</dbReference>
<keyword evidence="9" id="KW-1185">Reference proteome</keyword>
<dbReference type="Gene3D" id="4.10.60.10">
    <property type="entry name" value="Zinc finger, CCHC-type"/>
    <property type="match status" value="1"/>
</dbReference>
<dbReference type="InterPro" id="IPR001878">
    <property type="entry name" value="Znf_CCHC"/>
</dbReference>
<feature type="compositionally biased region" description="Low complexity" evidence="5">
    <location>
        <begin position="117"/>
        <end position="132"/>
    </location>
</feature>
<feature type="domain" description="GRF-type" evidence="7">
    <location>
        <begin position="142"/>
        <end position="179"/>
    </location>
</feature>
<dbReference type="Pfam" id="PF00098">
    <property type="entry name" value="zf-CCHC"/>
    <property type="match status" value="1"/>
</dbReference>
<dbReference type="SUPFAM" id="SSF57756">
    <property type="entry name" value="Retrovirus zinc finger-like domains"/>
    <property type="match status" value="1"/>
</dbReference>
<dbReference type="InterPro" id="IPR036875">
    <property type="entry name" value="Znf_CCHC_sf"/>
</dbReference>
<dbReference type="Proteomes" id="UP000657918">
    <property type="component" value="Unassembled WGS sequence"/>
</dbReference>
<feature type="region of interest" description="Disordered" evidence="5">
    <location>
        <begin position="109"/>
        <end position="132"/>
    </location>
</feature>
<keyword evidence="3" id="KW-0862">Zinc</keyword>